<dbReference type="Proteomes" id="UP000265520">
    <property type="component" value="Unassembled WGS sequence"/>
</dbReference>
<name>A0A392TX79_9FABA</name>
<dbReference type="EMBL" id="LXQA010677097">
    <property type="protein sequence ID" value="MCI65508.1"/>
    <property type="molecule type" value="Genomic_DNA"/>
</dbReference>
<dbReference type="AlphaFoldDB" id="A0A392TX79"/>
<keyword evidence="2" id="KW-1185">Reference proteome</keyword>
<accession>A0A392TX79</accession>
<evidence type="ECO:0000313" key="2">
    <source>
        <dbReference type="Proteomes" id="UP000265520"/>
    </source>
</evidence>
<feature type="non-terminal residue" evidence="1">
    <location>
        <position position="55"/>
    </location>
</feature>
<organism evidence="1 2">
    <name type="scientific">Trifolium medium</name>
    <dbReference type="NCBI Taxonomy" id="97028"/>
    <lineage>
        <taxon>Eukaryota</taxon>
        <taxon>Viridiplantae</taxon>
        <taxon>Streptophyta</taxon>
        <taxon>Embryophyta</taxon>
        <taxon>Tracheophyta</taxon>
        <taxon>Spermatophyta</taxon>
        <taxon>Magnoliopsida</taxon>
        <taxon>eudicotyledons</taxon>
        <taxon>Gunneridae</taxon>
        <taxon>Pentapetalae</taxon>
        <taxon>rosids</taxon>
        <taxon>fabids</taxon>
        <taxon>Fabales</taxon>
        <taxon>Fabaceae</taxon>
        <taxon>Papilionoideae</taxon>
        <taxon>50 kb inversion clade</taxon>
        <taxon>NPAAA clade</taxon>
        <taxon>Hologalegina</taxon>
        <taxon>IRL clade</taxon>
        <taxon>Trifolieae</taxon>
        <taxon>Trifolium</taxon>
    </lineage>
</organism>
<protein>
    <submittedName>
        <fullName evidence="1">Uncharacterized protein</fullName>
    </submittedName>
</protein>
<reference evidence="1 2" key="1">
    <citation type="journal article" date="2018" name="Front. Plant Sci.">
        <title>Red Clover (Trifolium pratense) and Zigzag Clover (T. medium) - A Picture of Genomic Similarities and Differences.</title>
        <authorList>
            <person name="Dluhosova J."/>
            <person name="Istvanek J."/>
            <person name="Nedelnik J."/>
            <person name="Repkova J."/>
        </authorList>
    </citation>
    <scope>NUCLEOTIDE SEQUENCE [LARGE SCALE GENOMIC DNA]</scope>
    <source>
        <strain evidence="2">cv. 10/8</strain>
        <tissue evidence="1">Leaf</tissue>
    </source>
</reference>
<evidence type="ECO:0000313" key="1">
    <source>
        <dbReference type="EMBL" id="MCI65508.1"/>
    </source>
</evidence>
<sequence>MTQYSTGSQLPLEPPHPLNKVVSDATRVFLAPPLRADVEYYYHRLSRLMSFFAIS</sequence>
<proteinExistence type="predicted"/>
<comment type="caution">
    <text evidence="1">The sequence shown here is derived from an EMBL/GenBank/DDBJ whole genome shotgun (WGS) entry which is preliminary data.</text>
</comment>